<comment type="caution">
    <text evidence="3">The sequence shown here is derived from an EMBL/GenBank/DDBJ whole genome shotgun (WGS) entry which is preliminary data.</text>
</comment>
<dbReference type="OrthoDB" id="2336871at2759"/>
<reference evidence="3 4" key="1">
    <citation type="submission" date="2016-07" db="EMBL/GenBank/DDBJ databases">
        <title>Pervasive Adenine N6-methylation of Active Genes in Fungi.</title>
        <authorList>
            <consortium name="DOE Joint Genome Institute"/>
            <person name="Mondo S.J."/>
            <person name="Dannebaum R.O."/>
            <person name="Kuo R.C."/>
            <person name="Labutti K."/>
            <person name="Haridas S."/>
            <person name="Kuo A."/>
            <person name="Salamov A."/>
            <person name="Ahrendt S.R."/>
            <person name="Lipzen A."/>
            <person name="Sullivan W."/>
            <person name="Andreopoulos W.B."/>
            <person name="Clum A."/>
            <person name="Lindquist E."/>
            <person name="Daum C."/>
            <person name="Ramamoorthy G.K."/>
            <person name="Gryganskyi A."/>
            <person name="Culley D."/>
            <person name="Magnuson J.K."/>
            <person name="James T.Y."/>
            <person name="O'Malley M.A."/>
            <person name="Stajich J.E."/>
            <person name="Spatafora J.W."/>
            <person name="Visel A."/>
            <person name="Grigoriev I.V."/>
        </authorList>
    </citation>
    <scope>NUCLEOTIDE SEQUENCE [LARGE SCALE GENOMIC DNA]</scope>
    <source>
        <strain evidence="3 4">CBS 129021</strain>
    </source>
</reference>
<organism evidence="3 4">
    <name type="scientific">Pseudomassariella vexata</name>
    <dbReference type="NCBI Taxonomy" id="1141098"/>
    <lineage>
        <taxon>Eukaryota</taxon>
        <taxon>Fungi</taxon>
        <taxon>Dikarya</taxon>
        <taxon>Ascomycota</taxon>
        <taxon>Pezizomycotina</taxon>
        <taxon>Sordariomycetes</taxon>
        <taxon>Xylariomycetidae</taxon>
        <taxon>Amphisphaeriales</taxon>
        <taxon>Pseudomassariaceae</taxon>
        <taxon>Pseudomassariella</taxon>
    </lineage>
</organism>
<feature type="compositionally biased region" description="Polar residues" evidence="1">
    <location>
        <begin position="396"/>
        <end position="409"/>
    </location>
</feature>
<feature type="chain" id="PRO_5012824590" description="Ribosomal protein s17" evidence="2">
    <location>
        <begin position="20"/>
        <end position="484"/>
    </location>
</feature>
<name>A0A1Y2E6Z5_9PEZI</name>
<feature type="signal peptide" evidence="2">
    <location>
        <begin position="1"/>
        <end position="19"/>
    </location>
</feature>
<dbReference type="PANTHER" id="PTHR34587:SF2">
    <property type="entry name" value="G-PROTEIN COUPLED RECEPTORS FAMILY 1 PROFILE DOMAIN-CONTAINING PROTEIN"/>
    <property type="match status" value="1"/>
</dbReference>
<proteinExistence type="predicted"/>
<evidence type="ECO:0000256" key="1">
    <source>
        <dbReference type="SAM" id="MobiDB-lite"/>
    </source>
</evidence>
<feature type="compositionally biased region" description="Low complexity" evidence="1">
    <location>
        <begin position="43"/>
        <end position="61"/>
    </location>
</feature>
<feature type="compositionally biased region" description="Acidic residues" evidence="1">
    <location>
        <begin position="294"/>
        <end position="331"/>
    </location>
</feature>
<evidence type="ECO:0008006" key="5">
    <source>
        <dbReference type="Google" id="ProtNLM"/>
    </source>
</evidence>
<feature type="region of interest" description="Disordered" evidence="1">
    <location>
        <begin position="284"/>
        <end position="412"/>
    </location>
</feature>
<keyword evidence="2" id="KW-0732">Signal</keyword>
<sequence length="484" mass="49289">MLAKSVVVGLLSIAAVAEASVIRGPFDQVLGRRATRTLAVRQNNNGGNNNNNNGGNNNNNNGGNGGNNGGNNGGDASETCLSATALQTGSQNDGLANAADGQAASATDNANFINFCDGQTLTNGLQQSQGSCNGIVMGKMPSQDRMVSAILQNPQHNDNLEENQDFDIQIQMANLAAGTFTNPDETYYAAPQDLDGSGQVIGHTHVVIQDLGNSMNPTQALDATQFAFFKGINDAGNGNGLLSATVTGGLPAGNYRVCSMTGAGNHQPVLMPVAQRGAQDDCNKFTVGAANNDGTDDQQQDDDQAQDDQTQDDQTQDDQTQDDQTQDDQTQDDQNQGQGQGQGGFGGGFGGGQGGGFGGGNTGSFSTSTSTSTVPTSSSTSTASASTQTNDASSDGSEANDNRTGTGSRQAIGGITAPAVEDSGNPDRPFSVNGNTFVNKSAAIERACAIQNNACADAVNGGKVTGFSVSDCFAQISTCEASLS</sequence>
<dbReference type="STRING" id="1141098.A0A1Y2E6Z5"/>
<evidence type="ECO:0000256" key="2">
    <source>
        <dbReference type="SAM" id="SignalP"/>
    </source>
</evidence>
<dbReference type="InParanoid" id="A0A1Y2E6Z5"/>
<evidence type="ECO:0000313" key="3">
    <source>
        <dbReference type="EMBL" id="ORY67312.1"/>
    </source>
</evidence>
<dbReference type="PANTHER" id="PTHR34587">
    <property type="entry name" value="VWFA DOMAIN-CONTAINING PROTEIN"/>
    <property type="match status" value="1"/>
</dbReference>
<gene>
    <name evidence="3" type="ORF">BCR38DRAFT_482936</name>
</gene>
<dbReference type="EMBL" id="MCFJ01000004">
    <property type="protein sequence ID" value="ORY67312.1"/>
    <property type="molecule type" value="Genomic_DNA"/>
</dbReference>
<feature type="region of interest" description="Disordered" evidence="1">
    <location>
        <begin position="41"/>
        <end position="74"/>
    </location>
</feature>
<feature type="compositionally biased region" description="Low complexity" evidence="1">
    <location>
        <begin position="363"/>
        <end position="395"/>
    </location>
</feature>
<protein>
    <recommendedName>
        <fullName evidence="5">Ribosomal protein s17</fullName>
    </recommendedName>
</protein>
<dbReference type="AlphaFoldDB" id="A0A1Y2E6Z5"/>
<dbReference type="Proteomes" id="UP000193689">
    <property type="component" value="Unassembled WGS sequence"/>
</dbReference>
<feature type="compositionally biased region" description="Gly residues" evidence="1">
    <location>
        <begin position="62"/>
        <end position="73"/>
    </location>
</feature>
<feature type="compositionally biased region" description="Gly residues" evidence="1">
    <location>
        <begin position="338"/>
        <end position="362"/>
    </location>
</feature>
<dbReference type="InterPro" id="IPR053216">
    <property type="entry name" value="Appressorial_penetr-assoc"/>
</dbReference>
<dbReference type="RefSeq" id="XP_040717936.1">
    <property type="nucleotide sequence ID" value="XM_040863557.1"/>
</dbReference>
<accession>A0A1Y2E6Z5</accession>
<evidence type="ECO:0000313" key="4">
    <source>
        <dbReference type="Proteomes" id="UP000193689"/>
    </source>
</evidence>
<keyword evidence="4" id="KW-1185">Reference proteome</keyword>
<dbReference type="GeneID" id="63779769"/>